<evidence type="ECO:0000256" key="4">
    <source>
        <dbReference type="ARBA" id="ARBA00023274"/>
    </source>
</evidence>
<comment type="subcellular location">
    <subcellularLocation>
        <location evidence="1">Mitochondrion</location>
    </subcellularLocation>
</comment>
<dbReference type="PANTHER" id="PTHR13014">
    <property type="entry name" value="MITOCHONDRIAL 28S RIBOSOMAL PROTEIN S30/P52 PRO-APOTOTIC PROTEIN"/>
    <property type="match status" value="1"/>
</dbReference>
<dbReference type="OrthoDB" id="6041973at2759"/>
<organism evidence="6">
    <name type="scientific">Ceratitis capitata</name>
    <name type="common">Mediterranean fruit fly</name>
    <name type="synonym">Tephritis capitata</name>
    <dbReference type="NCBI Taxonomy" id="7213"/>
    <lineage>
        <taxon>Eukaryota</taxon>
        <taxon>Metazoa</taxon>
        <taxon>Ecdysozoa</taxon>
        <taxon>Arthropoda</taxon>
        <taxon>Hexapoda</taxon>
        <taxon>Insecta</taxon>
        <taxon>Pterygota</taxon>
        <taxon>Neoptera</taxon>
        <taxon>Endopterygota</taxon>
        <taxon>Diptera</taxon>
        <taxon>Brachycera</taxon>
        <taxon>Muscomorpha</taxon>
        <taxon>Tephritoidea</taxon>
        <taxon>Tephritidae</taxon>
        <taxon>Ceratitis</taxon>
        <taxon>Ceratitis</taxon>
    </lineage>
</organism>
<dbReference type="GO" id="GO:0003735">
    <property type="term" value="F:structural constituent of ribosome"/>
    <property type="evidence" value="ECO:0007669"/>
    <property type="project" value="InterPro"/>
</dbReference>
<evidence type="ECO:0000256" key="5">
    <source>
        <dbReference type="SAM" id="MobiDB-lite"/>
    </source>
</evidence>
<dbReference type="InterPro" id="IPR010793">
    <property type="entry name" value="Ribosomal_mL37/mL65"/>
</dbReference>
<keyword evidence="4" id="KW-0687">Ribonucleoprotein</keyword>
<dbReference type="Pfam" id="PF07147">
    <property type="entry name" value="PDCD9"/>
    <property type="match status" value="1"/>
</dbReference>
<dbReference type="AlphaFoldDB" id="W8C020"/>
<keyword evidence="2 6" id="KW-0689">Ribosomal protein</keyword>
<protein>
    <submittedName>
        <fullName evidence="6">28S ribosomal protein S30, mitochondrial</fullName>
    </submittedName>
</protein>
<keyword evidence="3" id="KW-0496">Mitochondrion</keyword>
<reference evidence="6" key="2">
    <citation type="journal article" date="2014" name="BMC Genomics">
        <title>A genomic perspective to assessing quality of mass-reared SIT flies used in Mediterranean fruit fly (Ceratitis capitata) eradication in California.</title>
        <authorList>
            <person name="Calla B."/>
            <person name="Hall B."/>
            <person name="Hou S."/>
            <person name="Geib S.M."/>
        </authorList>
    </citation>
    <scope>NUCLEOTIDE SEQUENCE</scope>
</reference>
<accession>W8C020</accession>
<dbReference type="EMBL" id="GAMC01011626">
    <property type="protein sequence ID" value="JAB94929.1"/>
    <property type="molecule type" value="mRNA"/>
</dbReference>
<reference evidence="6" key="1">
    <citation type="submission" date="2013-07" db="EMBL/GenBank/DDBJ databases">
        <authorList>
            <person name="Geib S."/>
        </authorList>
    </citation>
    <scope>NUCLEOTIDE SEQUENCE</scope>
</reference>
<feature type="region of interest" description="Disordered" evidence="5">
    <location>
        <begin position="549"/>
        <end position="568"/>
    </location>
</feature>
<proteinExistence type="evidence at transcript level"/>
<dbReference type="PANTHER" id="PTHR13014:SF3">
    <property type="entry name" value="LARGE RIBOSOMAL SUBUNIT PROTEIN ML65"/>
    <property type="match status" value="1"/>
</dbReference>
<sequence length="568" mass="66784">MKMLRLGVKLEACRKLQVLSAQRSISTPRLQSTAVKSIHNDSEYADEAIYPEIQDLSFKARKKRETQSWHDEIRKVPTVEEKMIKINMPRYYGFKVVNLNDTKLPYNCLPAIQHYTRTFYEDIKNTENAVEDSKLSDNQKLEEHVNLVKSDVKDAIEYVYDYFCHEYPDTKNMEPQERESVFASLVVEQVNRTLINGLSSDYMHLQEAEIDYSPRHEAFWSVGGINPPKNVVKSKEGRKWQKEMANEPYDRLMQYSVKPFLAIRQRNQLKPWKSESESTNVDLAKSIPRFNYDPRTLGYVCNHQHVTNVPGFWPGSPNIFGNISYQSRAFLQIRPESYGAEDFREALHAHAIQSSYAWLMGQASFNGFNTYNDLTYPMNTQTILTNGRDWSFYEYQLNTLLVHSHHVDDNPKVNFCRGTADLTLYNEISDTGKIGDINENVLRHLIRFYTNVPEIQRSTSELQPYLGSDAKYIADYKNPDQREFLERTYKNLMSNRPRHLAIPEIYLWEKIYKIDNKTRPMEAKRRFFELDINPWSRTLDQHQKDYIPRAVRPEGPKSKKKWKPTFYP</sequence>
<evidence type="ECO:0000256" key="3">
    <source>
        <dbReference type="ARBA" id="ARBA00023128"/>
    </source>
</evidence>
<feature type="compositionally biased region" description="Basic residues" evidence="5">
    <location>
        <begin position="558"/>
        <end position="568"/>
    </location>
</feature>
<evidence type="ECO:0000256" key="1">
    <source>
        <dbReference type="ARBA" id="ARBA00004173"/>
    </source>
</evidence>
<dbReference type="GO" id="GO:0006412">
    <property type="term" value="P:translation"/>
    <property type="evidence" value="ECO:0007669"/>
    <property type="project" value="InterPro"/>
</dbReference>
<dbReference type="GO" id="GO:0005762">
    <property type="term" value="C:mitochondrial large ribosomal subunit"/>
    <property type="evidence" value="ECO:0007669"/>
    <property type="project" value="TreeGrafter"/>
</dbReference>
<evidence type="ECO:0000256" key="2">
    <source>
        <dbReference type="ARBA" id="ARBA00022980"/>
    </source>
</evidence>
<gene>
    <name evidence="6" type="primary">RT30</name>
</gene>
<name>W8C020_CERCA</name>
<dbReference type="InterPro" id="IPR039982">
    <property type="entry name" value="Ribosomal_mL65"/>
</dbReference>
<evidence type="ECO:0000313" key="6">
    <source>
        <dbReference type="EMBL" id="JAB94929.1"/>
    </source>
</evidence>